<organism evidence="3 4">
    <name type="scientific">Periweissella beninensis</name>
    <dbReference type="NCBI Taxonomy" id="504936"/>
    <lineage>
        <taxon>Bacteria</taxon>
        <taxon>Bacillati</taxon>
        <taxon>Bacillota</taxon>
        <taxon>Bacilli</taxon>
        <taxon>Lactobacillales</taxon>
        <taxon>Lactobacillaceae</taxon>
        <taxon>Periweissella</taxon>
    </lineage>
</organism>
<dbReference type="GO" id="GO:0016787">
    <property type="term" value="F:hydrolase activity"/>
    <property type="evidence" value="ECO:0007669"/>
    <property type="project" value="UniProtKB-KW"/>
</dbReference>
<gene>
    <name evidence="3" type="ORF">KAK10_02775</name>
</gene>
<evidence type="ECO:0000256" key="1">
    <source>
        <dbReference type="ARBA" id="ARBA00022801"/>
    </source>
</evidence>
<sequence>MAPFPAPVEDAKAGIRFLRAHATEYKVDVDNIFILGDSSGGHTALLTAFTANQKGLLDTDLYADYATTVNAVIAFNPVTDICQPDFPTTANQGQADSPEGMEIGHQDVYENLARAKQLTCANYVHENLQIPPVLLMHGTADDTVSYHQSIRLYKKLVETKKDATLYIIEGAKHGDVAYYTDDNLARVIAFVRQNLRK</sequence>
<dbReference type="Pfam" id="PF20434">
    <property type="entry name" value="BD-FAE"/>
    <property type="match status" value="1"/>
</dbReference>
<comment type="caution">
    <text evidence="3">The sequence shown here is derived from an EMBL/GenBank/DDBJ whole genome shotgun (WGS) entry which is preliminary data.</text>
</comment>
<dbReference type="InterPro" id="IPR050300">
    <property type="entry name" value="GDXG_lipolytic_enzyme"/>
</dbReference>
<keyword evidence="1 3" id="KW-0378">Hydrolase</keyword>
<evidence type="ECO:0000313" key="3">
    <source>
        <dbReference type="EMBL" id="MCM2436856.1"/>
    </source>
</evidence>
<dbReference type="Gene3D" id="3.40.50.1820">
    <property type="entry name" value="alpha/beta hydrolase"/>
    <property type="match status" value="1"/>
</dbReference>
<dbReference type="PANTHER" id="PTHR48081">
    <property type="entry name" value="AB HYDROLASE SUPERFAMILY PROTEIN C4A8.06C"/>
    <property type="match status" value="1"/>
</dbReference>
<reference evidence="3" key="1">
    <citation type="submission" date="2021-04" db="EMBL/GenBank/DDBJ databases">
        <title>Taxonomic assessment of Weissella genus.</title>
        <authorList>
            <person name="Fanelli F."/>
            <person name="Chieffi D."/>
            <person name="Dell'Aquila A."/>
            <person name="Gyu-Sung C."/>
            <person name="Franz C.M.A.P."/>
            <person name="Fusco V."/>
        </authorList>
    </citation>
    <scope>NUCLEOTIDE SEQUENCE</scope>
    <source>
        <strain evidence="3">LMG 25373</strain>
    </source>
</reference>
<dbReference type="InterPro" id="IPR029058">
    <property type="entry name" value="AB_hydrolase_fold"/>
</dbReference>
<protein>
    <submittedName>
        <fullName evidence="3">Alpha/beta hydrolase</fullName>
    </submittedName>
</protein>
<evidence type="ECO:0000313" key="4">
    <source>
        <dbReference type="Proteomes" id="UP001057481"/>
    </source>
</evidence>
<accession>A0ABT0VGA2</accession>
<dbReference type="InterPro" id="IPR049492">
    <property type="entry name" value="BD-FAE-like_dom"/>
</dbReference>
<dbReference type="EMBL" id="JAGMVS010000039">
    <property type="protein sequence ID" value="MCM2436856.1"/>
    <property type="molecule type" value="Genomic_DNA"/>
</dbReference>
<dbReference type="Proteomes" id="UP001057481">
    <property type="component" value="Unassembled WGS sequence"/>
</dbReference>
<name>A0ABT0VGA2_9LACO</name>
<proteinExistence type="predicted"/>
<dbReference type="SUPFAM" id="SSF53474">
    <property type="entry name" value="alpha/beta-Hydrolases"/>
    <property type="match status" value="1"/>
</dbReference>
<evidence type="ECO:0000259" key="2">
    <source>
        <dbReference type="Pfam" id="PF20434"/>
    </source>
</evidence>
<keyword evidence="4" id="KW-1185">Reference proteome</keyword>
<feature type="domain" description="BD-FAE-like" evidence="2">
    <location>
        <begin position="2"/>
        <end position="156"/>
    </location>
</feature>